<dbReference type="SMART" id="SM00028">
    <property type="entry name" value="TPR"/>
    <property type="match status" value="1"/>
</dbReference>
<evidence type="ECO:0000313" key="5">
    <source>
        <dbReference type="Proteomes" id="UP000676336"/>
    </source>
</evidence>
<evidence type="ECO:0008006" key="6">
    <source>
        <dbReference type="Google" id="ProtNLM"/>
    </source>
</evidence>
<dbReference type="EMBL" id="CAJOBI010130500">
    <property type="protein sequence ID" value="CAF4722119.1"/>
    <property type="molecule type" value="Genomic_DNA"/>
</dbReference>
<feature type="repeat" description="TPR" evidence="3">
    <location>
        <begin position="34"/>
        <end position="67"/>
    </location>
</feature>
<protein>
    <recommendedName>
        <fullName evidence="6">Kinesin light chain</fullName>
    </recommendedName>
</protein>
<evidence type="ECO:0000256" key="1">
    <source>
        <dbReference type="ARBA" id="ARBA00022737"/>
    </source>
</evidence>
<name>A0A8S3AND4_9BILA</name>
<dbReference type="Proteomes" id="UP000676336">
    <property type="component" value="Unassembled WGS sequence"/>
</dbReference>
<evidence type="ECO:0000313" key="4">
    <source>
        <dbReference type="EMBL" id="CAF4722119.1"/>
    </source>
</evidence>
<gene>
    <name evidence="4" type="ORF">SMN809_LOCUS43901</name>
</gene>
<dbReference type="InterPro" id="IPR019734">
    <property type="entry name" value="TPR_rpt"/>
</dbReference>
<dbReference type="AlphaFoldDB" id="A0A8S3AND4"/>
<dbReference type="SUPFAM" id="SSF48452">
    <property type="entry name" value="TPR-like"/>
    <property type="match status" value="1"/>
</dbReference>
<reference evidence="4" key="1">
    <citation type="submission" date="2021-02" db="EMBL/GenBank/DDBJ databases">
        <authorList>
            <person name="Nowell W R."/>
        </authorList>
    </citation>
    <scope>NUCLEOTIDE SEQUENCE</scope>
</reference>
<feature type="non-terminal residue" evidence="4">
    <location>
        <position position="1"/>
    </location>
</feature>
<sequence length="80" mass="8904">ILKKQGNLNNSLEFLEHALDIDLIASKPDPIEIAILYINIGGVYDAEGKSTEALEHYENALEIIRKNLPPYHPLIGATHN</sequence>
<accession>A0A8S3AND4</accession>
<dbReference type="PROSITE" id="PS50005">
    <property type="entry name" value="TPR"/>
    <property type="match status" value="1"/>
</dbReference>
<keyword evidence="1" id="KW-0677">Repeat</keyword>
<evidence type="ECO:0000256" key="2">
    <source>
        <dbReference type="ARBA" id="ARBA00022803"/>
    </source>
</evidence>
<evidence type="ECO:0000256" key="3">
    <source>
        <dbReference type="PROSITE-ProRule" id="PRU00339"/>
    </source>
</evidence>
<proteinExistence type="predicted"/>
<feature type="non-terminal residue" evidence="4">
    <location>
        <position position="80"/>
    </location>
</feature>
<keyword evidence="2 3" id="KW-0802">TPR repeat</keyword>
<dbReference type="InterPro" id="IPR011990">
    <property type="entry name" value="TPR-like_helical_dom_sf"/>
</dbReference>
<dbReference type="Gene3D" id="1.25.40.10">
    <property type="entry name" value="Tetratricopeptide repeat domain"/>
    <property type="match status" value="1"/>
</dbReference>
<dbReference type="PANTHER" id="PTHR45641:SF19">
    <property type="entry name" value="NEPHROCYSTIN-3"/>
    <property type="match status" value="1"/>
</dbReference>
<organism evidence="4 5">
    <name type="scientific">Rotaria magnacalcarata</name>
    <dbReference type="NCBI Taxonomy" id="392030"/>
    <lineage>
        <taxon>Eukaryota</taxon>
        <taxon>Metazoa</taxon>
        <taxon>Spiralia</taxon>
        <taxon>Gnathifera</taxon>
        <taxon>Rotifera</taxon>
        <taxon>Eurotatoria</taxon>
        <taxon>Bdelloidea</taxon>
        <taxon>Philodinida</taxon>
        <taxon>Philodinidae</taxon>
        <taxon>Rotaria</taxon>
    </lineage>
</organism>
<dbReference type="PANTHER" id="PTHR45641">
    <property type="entry name" value="TETRATRICOPEPTIDE REPEAT PROTEIN (AFU_ORTHOLOGUE AFUA_6G03870)"/>
    <property type="match status" value="1"/>
</dbReference>
<comment type="caution">
    <text evidence="4">The sequence shown here is derived from an EMBL/GenBank/DDBJ whole genome shotgun (WGS) entry which is preliminary data.</text>
</comment>
<dbReference type="Pfam" id="PF13424">
    <property type="entry name" value="TPR_12"/>
    <property type="match status" value="1"/>
</dbReference>